<feature type="compositionally biased region" description="Basic and acidic residues" evidence="3">
    <location>
        <begin position="182"/>
        <end position="192"/>
    </location>
</feature>
<dbReference type="Proteomes" id="UP000014500">
    <property type="component" value="Unassembled WGS sequence"/>
</dbReference>
<dbReference type="FunFam" id="3.40.50.300:FF:000808">
    <property type="entry name" value="Small GTP-binding protein, putative"/>
    <property type="match status" value="1"/>
</dbReference>
<protein>
    <submittedName>
        <fullName evidence="4">Uncharacterized protein</fullName>
    </submittedName>
</protein>
<dbReference type="eggNOG" id="KOG0092">
    <property type="taxonomic scope" value="Eukaryota"/>
</dbReference>
<dbReference type="EnsemblMetazoa" id="SMAR008248-RA">
    <property type="protein sequence ID" value="SMAR008248-PA"/>
    <property type="gene ID" value="SMAR008248"/>
</dbReference>
<proteinExistence type="inferred from homology"/>
<name>T1J3S8_STRMM</name>
<dbReference type="SMART" id="SM00174">
    <property type="entry name" value="RHO"/>
    <property type="match status" value="1"/>
</dbReference>
<sequence>MQSIAAKVVILGSQAVGKTSITIRYVDKKFSKKETPTIGASFFTSKMIVENVKVKLQIWDTAGQERFKSMAPIFYRNSNAAIIVFDITRENTFQDVYYWVNELRRNIEEKVVLCLVGNKSDLESERQVSFKDAFNYALSIDAQYMETSALENNGIDEAFTLLGIAIVERSQELMKKASKNVQTHDERTEIEPKQSFLC</sequence>
<dbReference type="SMART" id="SM00173">
    <property type="entry name" value="RAS"/>
    <property type="match status" value="1"/>
</dbReference>
<dbReference type="SUPFAM" id="SSF52540">
    <property type="entry name" value="P-loop containing nucleoside triphosphate hydrolases"/>
    <property type="match status" value="1"/>
</dbReference>
<reference evidence="4" key="2">
    <citation type="submission" date="2015-02" db="UniProtKB">
        <authorList>
            <consortium name="EnsemblMetazoa"/>
        </authorList>
    </citation>
    <scope>IDENTIFICATION</scope>
</reference>
<dbReference type="InterPro" id="IPR027417">
    <property type="entry name" value="P-loop_NTPase"/>
</dbReference>
<dbReference type="HOGENOM" id="CLU_041217_10_6_1"/>
<dbReference type="SMART" id="SM00176">
    <property type="entry name" value="RAN"/>
    <property type="match status" value="1"/>
</dbReference>
<organism evidence="4 5">
    <name type="scientific">Strigamia maritima</name>
    <name type="common">European centipede</name>
    <name type="synonym">Geophilus maritimus</name>
    <dbReference type="NCBI Taxonomy" id="126957"/>
    <lineage>
        <taxon>Eukaryota</taxon>
        <taxon>Metazoa</taxon>
        <taxon>Ecdysozoa</taxon>
        <taxon>Arthropoda</taxon>
        <taxon>Myriapoda</taxon>
        <taxon>Chilopoda</taxon>
        <taxon>Pleurostigmophora</taxon>
        <taxon>Geophilomorpha</taxon>
        <taxon>Linotaeniidae</taxon>
        <taxon>Strigamia</taxon>
    </lineage>
</organism>
<dbReference type="InterPro" id="IPR005225">
    <property type="entry name" value="Small_GTP-bd"/>
</dbReference>
<evidence type="ECO:0000256" key="3">
    <source>
        <dbReference type="SAM" id="MobiDB-lite"/>
    </source>
</evidence>
<dbReference type="OMA" id="TCHEISA"/>
<dbReference type="PROSITE" id="PS51420">
    <property type="entry name" value="RHO"/>
    <property type="match status" value="1"/>
</dbReference>
<dbReference type="EMBL" id="JH431830">
    <property type="status" value="NOT_ANNOTATED_CDS"/>
    <property type="molecule type" value="Genomic_DNA"/>
</dbReference>
<feature type="region of interest" description="Disordered" evidence="3">
    <location>
        <begin position="178"/>
        <end position="198"/>
    </location>
</feature>
<dbReference type="CDD" id="cd00154">
    <property type="entry name" value="Rab"/>
    <property type="match status" value="1"/>
</dbReference>
<dbReference type="PROSITE" id="PS51417">
    <property type="entry name" value="ARF"/>
    <property type="match status" value="1"/>
</dbReference>
<reference evidence="5" key="1">
    <citation type="submission" date="2011-05" db="EMBL/GenBank/DDBJ databases">
        <authorList>
            <person name="Richards S.R."/>
            <person name="Qu J."/>
            <person name="Jiang H."/>
            <person name="Jhangiani S.N."/>
            <person name="Agravi P."/>
            <person name="Goodspeed R."/>
            <person name="Gross S."/>
            <person name="Mandapat C."/>
            <person name="Jackson L."/>
            <person name="Mathew T."/>
            <person name="Pu L."/>
            <person name="Thornton R."/>
            <person name="Saada N."/>
            <person name="Wilczek-Boney K.B."/>
            <person name="Lee S."/>
            <person name="Kovar C."/>
            <person name="Wu Y."/>
            <person name="Scherer S.E."/>
            <person name="Worley K.C."/>
            <person name="Muzny D.M."/>
            <person name="Gibbs R."/>
        </authorList>
    </citation>
    <scope>NUCLEOTIDE SEQUENCE</scope>
    <source>
        <strain evidence="5">Brora</strain>
    </source>
</reference>
<dbReference type="PROSITE" id="PS51421">
    <property type="entry name" value="RAS"/>
    <property type="match status" value="1"/>
</dbReference>
<dbReference type="PRINTS" id="PR00449">
    <property type="entry name" value="RASTRNSFRMNG"/>
</dbReference>
<dbReference type="GO" id="GO:0003924">
    <property type="term" value="F:GTPase activity"/>
    <property type="evidence" value="ECO:0007669"/>
    <property type="project" value="InterPro"/>
</dbReference>
<dbReference type="PANTHER" id="PTHR47978">
    <property type="match status" value="1"/>
</dbReference>
<evidence type="ECO:0000313" key="5">
    <source>
        <dbReference type="Proteomes" id="UP000014500"/>
    </source>
</evidence>
<dbReference type="NCBIfam" id="TIGR00231">
    <property type="entry name" value="small_GTP"/>
    <property type="match status" value="1"/>
</dbReference>
<dbReference type="PROSITE" id="PS51419">
    <property type="entry name" value="RAB"/>
    <property type="match status" value="1"/>
</dbReference>
<dbReference type="InterPro" id="IPR001806">
    <property type="entry name" value="Small_GTPase"/>
</dbReference>
<dbReference type="AlphaFoldDB" id="T1J3S8"/>
<keyword evidence="2" id="KW-0547">Nucleotide-binding</keyword>
<dbReference type="SMART" id="SM00175">
    <property type="entry name" value="RAB"/>
    <property type="match status" value="1"/>
</dbReference>
<evidence type="ECO:0000256" key="2">
    <source>
        <dbReference type="ARBA" id="ARBA00022741"/>
    </source>
</evidence>
<evidence type="ECO:0000256" key="1">
    <source>
        <dbReference type="ARBA" id="ARBA00006270"/>
    </source>
</evidence>
<dbReference type="Gene3D" id="3.40.50.300">
    <property type="entry name" value="P-loop containing nucleotide triphosphate hydrolases"/>
    <property type="match status" value="1"/>
</dbReference>
<evidence type="ECO:0000313" key="4">
    <source>
        <dbReference type="EnsemblMetazoa" id="SMAR008248-PA"/>
    </source>
</evidence>
<keyword evidence="5" id="KW-1185">Reference proteome</keyword>
<dbReference type="GO" id="GO:0005525">
    <property type="term" value="F:GTP binding"/>
    <property type="evidence" value="ECO:0007669"/>
    <property type="project" value="InterPro"/>
</dbReference>
<dbReference type="PhylomeDB" id="T1J3S8"/>
<dbReference type="Pfam" id="PF00071">
    <property type="entry name" value="Ras"/>
    <property type="match status" value="1"/>
</dbReference>
<comment type="similarity">
    <text evidence="1">Belongs to the small GTPase superfamily. Rab family.</text>
</comment>
<accession>T1J3S8</accession>
<dbReference type="STRING" id="126957.T1J3S8"/>